<dbReference type="InterPro" id="IPR001199">
    <property type="entry name" value="Cyt_B5-like_heme/steroid-bd"/>
</dbReference>
<dbReference type="AlphaFoldDB" id="A0A7S0CPN7"/>
<comment type="similarity">
    <text evidence="1">Belongs to the cytochrome b5 family. MAPR subfamily.</text>
</comment>
<feature type="signal peptide" evidence="3">
    <location>
        <begin position="1"/>
        <end position="23"/>
    </location>
</feature>
<evidence type="ECO:0000256" key="3">
    <source>
        <dbReference type="SAM" id="SignalP"/>
    </source>
</evidence>
<evidence type="ECO:0000256" key="1">
    <source>
        <dbReference type="ARBA" id="ARBA00038357"/>
    </source>
</evidence>
<dbReference type="SMART" id="SM01117">
    <property type="entry name" value="Cyt-b5"/>
    <property type="match status" value="1"/>
</dbReference>
<evidence type="ECO:0000313" key="5">
    <source>
        <dbReference type="EMBL" id="CAD8430284.1"/>
    </source>
</evidence>
<dbReference type="GO" id="GO:0016020">
    <property type="term" value="C:membrane"/>
    <property type="evidence" value="ECO:0007669"/>
    <property type="project" value="TreeGrafter"/>
</dbReference>
<dbReference type="SUPFAM" id="SSF55856">
    <property type="entry name" value="Cytochrome b5-like heme/steroid binding domain"/>
    <property type="match status" value="1"/>
</dbReference>
<accession>A0A7S0CPN7</accession>
<feature type="domain" description="Cytochrome b5 heme-binding" evidence="4">
    <location>
        <begin position="70"/>
        <end position="167"/>
    </location>
</feature>
<dbReference type="PANTHER" id="PTHR10281">
    <property type="entry name" value="MEMBRANE-ASSOCIATED PROGESTERONE RECEPTOR COMPONENT-RELATED"/>
    <property type="match status" value="1"/>
</dbReference>
<name>A0A7S0CPN7_9EUKA</name>
<keyword evidence="3" id="KW-0732">Signal</keyword>
<dbReference type="InterPro" id="IPR050577">
    <property type="entry name" value="MAPR/NEUFC/NENF-like"/>
</dbReference>
<feature type="chain" id="PRO_5031153694" description="Cytochrome b5 heme-binding domain-containing protein" evidence="3">
    <location>
        <begin position="24"/>
        <end position="173"/>
    </location>
</feature>
<feature type="region of interest" description="Disordered" evidence="2">
    <location>
        <begin position="40"/>
        <end position="61"/>
    </location>
</feature>
<dbReference type="EMBL" id="HBEM01001572">
    <property type="protein sequence ID" value="CAD8430284.1"/>
    <property type="molecule type" value="Transcribed_RNA"/>
</dbReference>
<gene>
    <name evidence="5" type="ORF">LAMO00422_LOCUS1130</name>
</gene>
<dbReference type="Pfam" id="PF00173">
    <property type="entry name" value="Cyt-b5"/>
    <property type="match status" value="1"/>
</dbReference>
<proteinExistence type="inferred from homology"/>
<dbReference type="PANTHER" id="PTHR10281:SF76">
    <property type="entry name" value="CALCUTTA CUP-RELATED"/>
    <property type="match status" value="1"/>
</dbReference>
<dbReference type="InterPro" id="IPR036400">
    <property type="entry name" value="Cyt_B5-like_heme/steroid_sf"/>
</dbReference>
<evidence type="ECO:0000256" key="2">
    <source>
        <dbReference type="SAM" id="MobiDB-lite"/>
    </source>
</evidence>
<reference evidence="5" key="1">
    <citation type="submission" date="2021-01" db="EMBL/GenBank/DDBJ databases">
        <authorList>
            <person name="Corre E."/>
            <person name="Pelletier E."/>
            <person name="Niang G."/>
            <person name="Scheremetjew M."/>
            <person name="Finn R."/>
            <person name="Kale V."/>
            <person name="Holt S."/>
            <person name="Cochrane G."/>
            <person name="Meng A."/>
            <person name="Brown T."/>
            <person name="Cohen L."/>
        </authorList>
    </citation>
    <scope>NUCLEOTIDE SEQUENCE</scope>
    <source>
        <strain evidence="5">CCMP2058</strain>
    </source>
</reference>
<protein>
    <recommendedName>
        <fullName evidence="4">Cytochrome b5 heme-binding domain-containing protein</fullName>
    </recommendedName>
</protein>
<evidence type="ECO:0000259" key="4">
    <source>
        <dbReference type="SMART" id="SM01117"/>
    </source>
</evidence>
<dbReference type="Gene3D" id="3.10.120.10">
    <property type="entry name" value="Cytochrome b5-like heme/steroid binding domain"/>
    <property type="match status" value="1"/>
</dbReference>
<dbReference type="GO" id="GO:0012505">
    <property type="term" value="C:endomembrane system"/>
    <property type="evidence" value="ECO:0007669"/>
    <property type="project" value="TreeGrafter"/>
</dbReference>
<organism evidence="5">
    <name type="scientific">Amorphochlora amoebiformis</name>
    <dbReference type="NCBI Taxonomy" id="1561963"/>
    <lineage>
        <taxon>Eukaryota</taxon>
        <taxon>Sar</taxon>
        <taxon>Rhizaria</taxon>
        <taxon>Cercozoa</taxon>
        <taxon>Chlorarachniophyceae</taxon>
        <taxon>Amorphochlora</taxon>
    </lineage>
</organism>
<sequence length="173" mass="18760">MAAVRRSLLIISALCAILGLLWPQIEEYLKDKTACPIFKDGDPKEAMKPPTGGTAAPDGNHEASIPLRTFTAEELSKYDGKQSDDSPIYLAVDGIVFDVSAGRNYYGPDGSYGIFGGRICDRALALGKLENGYLIGSLEGLSEKEITTHKHWVNFFKKKYSAVGVLAGYLPSK</sequence>